<name>A0A290QE88_9BACT</name>
<dbReference type="EMBL" id="CP023344">
    <property type="protein sequence ID" value="ATC63648.1"/>
    <property type="molecule type" value="Genomic_DNA"/>
</dbReference>
<accession>A0A290QE88</accession>
<keyword evidence="3" id="KW-1185">Reference proteome</keyword>
<gene>
    <name evidence="2" type="ORF">CMV30_06610</name>
</gene>
<sequence>MKSFLSGRSHASSDSLQAPPGSNPGFIAKATSIGGVHKDHAQAGGPTVECVKQGDKVTRLIVTCACGDRIEIECIYPAGG</sequence>
<organism evidence="2 3">
    <name type="scientific">Nibricoccus aquaticus</name>
    <dbReference type="NCBI Taxonomy" id="2576891"/>
    <lineage>
        <taxon>Bacteria</taxon>
        <taxon>Pseudomonadati</taxon>
        <taxon>Verrucomicrobiota</taxon>
        <taxon>Opitutia</taxon>
        <taxon>Opitutales</taxon>
        <taxon>Opitutaceae</taxon>
        <taxon>Nibricoccus</taxon>
    </lineage>
</organism>
<protein>
    <submittedName>
        <fullName evidence="2">Uncharacterized protein</fullName>
    </submittedName>
</protein>
<evidence type="ECO:0000313" key="3">
    <source>
        <dbReference type="Proteomes" id="UP000217265"/>
    </source>
</evidence>
<feature type="region of interest" description="Disordered" evidence="1">
    <location>
        <begin position="1"/>
        <end position="29"/>
    </location>
</feature>
<dbReference type="AlphaFoldDB" id="A0A290QE88"/>
<dbReference type="KEGG" id="vbh:CMV30_06610"/>
<dbReference type="Proteomes" id="UP000217265">
    <property type="component" value="Chromosome"/>
</dbReference>
<evidence type="ECO:0000256" key="1">
    <source>
        <dbReference type="SAM" id="MobiDB-lite"/>
    </source>
</evidence>
<proteinExistence type="predicted"/>
<evidence type="ECO:0000313" key="2">
    <source>
        <dbReference type="EMBL" id="ATC63648.1"/>
    </source>
</evidence>
<dbReference type="OrthoDB" id="198843at2"/>
<reference evidence="2 3" key="1">
    <citation type="submission" date="2017-09" db="EMBL/GenBank/DDBJ databases">
        <title>Complete genome sequence of Verrucomicrobial strain HZ-65, isolated from freshwater.</title>
        <authorList>
            <person name="Choi A."/>
        </authorList>
    </citation>
    <scope>NUCLEOTIDE SEQUENCE [LARGE SCALE GENOMIC DNA]</scope>
    <source>
        <strain evidence="2 3">HZ-65</strain>
    </source>
</reference>
<dbReference type="RefSeq" id="WP_096055280.1">
    <property type="nucleotide sequence ID" value="NZ_CP023344.1"/>
</dbReference>